<protein>
    <submittedName>
        <fullName evidence="2">Uncharacterized protein</fullName>
    </submittedName>
</protein>
<feature type="transmembrane region" description="Helical" evidence="1">
    <location>
        <begin position="37"/>
        <end position="56"/>
    </location>
</feature>
<organism evidence="2 3">
    <name type="scientific">PS1 clade bacterium</name>
    <dbReference type="NCBI Taxonomy" id="2175152"/>
    <lineage>
        <taxon>Bacteria</taxon>
        <taxon>Pseudomonadati</taxon>
        <taxon>Pseudomonadota</taxon>
        <taxon>Alphaproteobacteria</taxon>
        <taxon>PS1 clade</taxon>
    </lineage>
</organism>
<reference evidence="2 3" key="1">
    <citation type="journal article" date="2018" name="Microbiome">
        <title>Fine metagenomic profile of the Mediterranean stratified and mixed water columns revealed by assembly and recruitment.</title>
        <authorList>
            <person name="Haro-Moreno J.M."/>
            <person name="Lopez-Perez M."/>
            <person name="De La Torre J.R."/>
            <person name="Picazo A."/>
            <person name="Camacho A."/>
            <person name="Rodriguez-Valera F."/>
        </authorList>
    </citation>
    <scope>NUCLEOTIDE SEQUENCE [LARGE SCALE GENOMIC DNA]</scope>
    <source>
        <strain evidence="2">MED-G57</strain>
    </source>
</reference>
<name>A0A368DKZ8_9PROT</name>
<dbReference type="Proteomes" id="UP000253570">
    <property type="component" value="Unassembled WGS sequence"/>
</dbReference>
<sequence>MDLLDYKWFMLGALLGIIQFSWILYRGKREIPGPGQFLIYGAILGAIVYGWLITLIDKFI</sequence>
<dbReference type="AlphaFoldDB" id="A0A368DKZ8"/>
<evidence type="ECO:0000256" key="1">
    <source>
        <dbReference type="SAM" id="Phobius"/>
    </source>
</evidence>
<proteinExistence type="predicted"/>
<comment type="caution">
    <text evidence="2">The sequence shown here is derived from an EMBL/GenBank/DDBJ whole genome shotgun (WGS) entry which is preliminary data.</text>
</comment>
<accession>A0A368DKZ8</accession>
<evidence type="ECO:0000313" key="2">
    <source>
        <dbReference type="EMBL" id="RCL72520.1"/>
    </source>
</evidence>
<keyword evidence="1" id="KW-0472">Membrane</keyword>
<dbReference type="EMBL" id="QOQD01000013">
    <property type="protein sequence ID" value="RCL72520.1"/>
    <property type="molecule type" value="Genomic_DNA"/>
</dbReference>
<keyword evidence="1" id="KW-1133">Transmembrane helix</keyword>
<keyword evidence="1" id="KW-0812">Transmembrane</keyword>
<feature type="transmembrane region" description="Helical" evidence="1">
    <location>
        <begin position="6"/>
        <end position="25"/>
    </location>
</feature>
<evidence type="ECO:0000313" key="3">
    <source>
        <dbReference type="Proteomes" id="UP000253570"/>
    </source>
</evidence>
<gene>
    <name evidence="2" type="ORF">DBW71_05185</name>
</gene>